<dbReference type="InterPro" id="IPR017264">
    <property type="entry name" value="Ribosomal_mS37_fun"/>
</dbReference>
<dbReference type="AlphaFoldDB" id="A0A1Y2FU50"/>
<dbReference type="FunCoup" id="A0A1Y2FU50">
    <property type="interactions" value="32"/>
</dbReference>
<dbReference type="PANTHER" id="PTHR28066">
    <property type="entry name" value="37S RIBOSOMAL PROTEIN MRP10, MITOCHONDRIAL"/>
    <property type="match status" value="1"/>
</dbReference>
<dbReference type="Proteomes" id="UP000193467">
    <property type="component" value="Unassembled WGS sequence"/>
</dbReference>
<sequence>MNISKLKVKPKRQQHIQACALELTAMLGCWASAGDLVGANACKESAKKLHECMSKPQVGGKARVSSINYHLSRL</sequence>
<comment type="caution">
    <text evidence="1">The sequence shown here is derived from an EMBL/GenBank/DDBJ whole genome shotgun (WGS) entry which is preliminary data.</text>
</comment>
<dbReference type="PANTHER" id="PTHR28066:SF1">
    <property type="entry name" value="SMALL RIBOSOMAL SUBUNIT PROTEIN MS37"/>
    <property type="match status" value="1"/>
</dbReference>
<dbReference type="GO" id="GO:0032543">
    <property type="term" value="P:mitochondrial translation"/>
    <property type="evidence" value="ECO:0007669"/>
    <property type="project" value="InterPro"/>
</dbReference>
<gene>
    <name evidence="1" type="ORF">BCR35DRAFT_289601</name>
</gene>
<name>A0A1Y2FU50_9BASI</name>
<dbReference type="EMBL" id="MCGR01000013">
    <property type="protein sequence ID" value="ORY87508.1"/>
    <property type="molecule type" value="Genomic_DNA"/>
</dbReference>
<dbReference type="GO" id="GO:0005763">
    <property type="term" value="C:mitochondrial small ribosomal subunit"/>
    <property type="evidence" value="ECO:0007669"/>
    <property type="project" value="TreeGrafter"/>
</dbReference>
<reference evidence="1 2" key="1">
    <citation type="submission" date="2016-07" db="EMBL/GenBank/DDBJ databases">
        <title>Pervasive Adenine N6-methylation of Active Genes in Fungi.</title>
        <authorList>
            <consortium name="DOE Joint Genome Institute"/>
            <person name="Mondo S.J."/>
            <person name="Dannebaum R.O."/>
            <person name="Kuo R.C."/>
            <person name="Labutti K."/>
            <person name="Haridas S."/>
            <person name="Kuo A."/>
            <person name="Salamov A."/>
            <person name="Ahrendt S.R."/>
            <person name="Lipzen A."/>
            <person name="Sullivan W."/>
            <person name="Andreopoulos W.B."/>
            <person name="Clum A."/>
            <person name="Lindquist E."/>
            <person name="Daum C."/>
            <person name="Ramamoorthy G.K."/>
            <person name="Gryganskyi A."/>
            <person name="Culley D."/>
            <person name="Magnuson J.K."/>
            <person name="James T.Y."/>
            <person name="O'Malley M.A."/>
            <person name="Stajich J.E."/>
            <person name="Spatafora J.W."/>
            <person name="Visel A."/>
            <person name="Grigoriev I.V."/>
        </authorList>
    </citation>
    <scope>NUCLEOTIDE SEQUENCE [LARGE SCALE GENOMIC DNA]</scope>
    <source>
        <strain evidence="1 2">62-1032</strain>
    </source>
</reference>
<dbReference type="STRING" id="106004.A0A1Y2FU50"/>
<dbReference type="InParanoid" id="A0A1Y2FU50"/>
<protein>
    <recommendedName>
        <fullName evidence="3">37S ribosomal protein mrp10, mitochondrial</fullName>
    </recommendedName>
</protein>
<proteinExistence type="predicted"/>
<organism evidence="1 2">
    <name type="scientific">Leucosporidium creatinivorum</name>
    <dbReference type="NCBI Taxonomy" id="106004"/>
    <lineage>
        <taxon>Eukaryota</taxon>
        <taxon>Fungi</taxon>
        <taxon>Dikarya</taxon>
        <taxon>Basidiomycota</taxon>
        <taxon>Pucciniomycotina</taxon>
        <taxon>Microbotryomycetes</taxon>
        <taxon>Leucosporidiales</taxon>
        <taxon>Leucosporidium</taxon>
    </lineage>
</organism>
<keyword evidence="2" id="KW-1185">Reference proteome</keyword>
<dbReference type="OrthoDB" id="2210at2759"/>
<evidence type="ECO:0000313" key="2">
    <source>
        <dbReference type="Proteomes" id="UP000193467"/>
    </source>
</evidence>
<evidence type="ECO:0008006" key="3">
    <source>
        <dbReference type="Google" id="ProtNLM"/>
    </source>
</evidence>
<evidence type="ECO:0000313" key="1">
    <source>
        <dbReference type="EMBL" id="ORY87508.1"/>
    </source>
</evidence>
<dbReference type="GO" id="GO:0003735">
    <property type="term" value="F:structural constituent of ribosome"/>
    <property type="evidence" value="ECO:0007669"/>
    <property type="project" value="InterPro"/>
</dbReference>
<accession>A0A1Y2FU50</accession>